<name>A0A9D1I9C6_9CLOT</name>
<sequence length="150" mass="16491">MSRRETAVRLFKEGYSCSQSVLLAFSDQIGISEEQAALVSSSFGAGIGKLREVCGAVSGMLMAAGLIRGYADPRDPAAKAAHYQFVQELVGAFREKNGTIICRELLRGKVSDDILRPDTPPEARTEEYYKKRPCPEIIGDAAELLERMLY</sequence>
<dbReference type="Proteomes" id="UP000824089">
    <property type="component" value="Unassembled WGS sequence"/>
</dbReference>
<reference evidence="1" key="2">
    <citation type="journal article" date="2021" name="PeerJ">
        <title>Extensive microbial diversity within the chicken gut microbiome revealed by metagenomics and culture.</title>
        <authorList>
            <person name="Gilroy R."/>
            <person name="Ravi A."/>
            <person name="Getino M."/>
            <person name="Pursley I."/>
            <person name="Horton D.L."/>
            <person name="Alikhan N.F."/>
            <person name="Baker D."/>
            <person name="Gharbi K."/>
            <person name="Hall N."/>
            <person name="Watson M."/>
            <person name="Adriaenssens E.M."/>
            <person name="Foster-Nyarko E."/>
            <person name="Jarju S."/>
            <person name="Secka A."/>
            <person name="Antonio M."/>
            <person name="Oren A."/>
            <person name="Chaudhuri R.R."/>
            <person name="La Ragione R."/>
            <person name="Hildebrand F."/>
            <person name="Pallen M.J."/>
        </authorList>
    </citation>
    <scope>NUCLEOTIDE SEQUENCE</scope>
    <source>
        <strain evidence="1">CHK195-4489</strain>
    </source>
</reference>
<evidence type="ECO:0000313" key="1">
    <source>
        <dbReference type="EMBL" id="HIU30521.1"/>
    </source>
</evidence>
<dbReference type="EMBL" id="DVMM01000212">
    <property type="protein sequence ID" value="HIU30521.1"/>
    <property type="molecule type" value="Genomic_DNA"/>
</dbReference>
<evidence type="ECO:0000313" key="2">
    <source>
        <dbReference type="Proteomes" id="UP000824089"/>
    </source>
</evidence>
<dbReference type="Pfam" id="PF09719">
    <property type="entry name" value="C_GCAxxG_C_C"/>
    <property type="match status" value="1"/>
</dbReference>
<organism evidence="1 2">
    <name type="scientific">Candidatus Egerieisoma faecipullorum</name>
    <dbReference type="NCBI Taxonomy" id="2840963"/>
    <lineage>
        <taxon>Bacteria</taxon>
        <taxon>Bacillati</taxon>
        <taxon>Bacillota</taxon>
        <taxon>Clostridia</taxon>
        <taxon>Eubacteriales</taxon>
        <taxon>Clostridiaceae</taxon>
        <taxon>Clostridiaceae incertae sedis</taxon>
        <taxon>Candidatus Egerieisoma</taxon>
    </lineage>
</organism>
<gene>
    <name evidence="1" type="ORF">IAD50_09540</name>
</gene>
<proteinExistence type="predicted"/>
<dbReference type="NCBIfam" id="TIGR01909">
    <property type="entry name" value="C_GCAxxG_C_C"/>
    <property type="match status" value="1"/>
</dbReference>
<dbReference type="InterPro" id="IPR010181">
    <property type="entry name" value="CGCAxxGCC_motif"/>
</dbReference>
<protein>
    <submittedName>
        <fullName evidence="1">C_GCAxxG_C_C family protein</fullName>
    </submittedName>
</protein>
<dbReference type="AlphaFoldDB" id="A0A9D1I9C6"/>
<reference evidence="1" key="1">
    <citation type="submission" date="2020-10" db="EMBL/GenBank/DDBJ databases">
        <authorList>
            <person name="Gilroy R."/>
        </authorList>
    </citation>
    <scope>NUCLEOTIDE SEQUENCE</scope>
    <source>
        <strain evidence="1">CHK195-4489</strain>
    </source>
</reference>
<accession>A0A9D1I9C6</accession>
<comment type="caution">
    <text evidence="1">The sequence shown here is derived from an EMBL/GenBank/DDBJ whole genome shotgun (WGS) entry which is preliminary data.</text>
</comment>